<dbReference type="EMBL" id="JACBYR010000001">
    <property type="protein sequence ID" value="NYE82529.1"/>
    <property type="molecule type" value="Genomic_DNA"/>
</dbReference>
<accession>A0A7Y9LK16</accession>
<sequence length="188" mass="20495">MSSATKERLRPGGRSARVQESVHAAVRALTAEHGRAALTVPLIATHAGVTPSTIYRRWGDLPELLADVAVERLRPESAPISTGDLRTDLQLWIDQFVDEMSSGPGRIMVRDVLAGSGDGPDTCCAYTQDQLEIILDQAQRRGDPHPSIDAVMDEIISPIMYRIIFRGQTLRAAYVHSLIATCLARVAP</sequence>
<proteinExistence type="predicted"/>
<keyword evidence="2 4" id="KW-0238">DNA-binding</keyword>
<comment type="caution">
    <text evidence="6">The sequence shown here is derived from an EMBL/GenBank/DDBJ whole genome shotgun (WGS) entry which is preliminary data.</text>
</comment>
<dbReference type="InterPro" id="IPR001647">
    <property type="entry name" value="HTH_TetR"/>
</dbReference>
<dbReference type="PANTHER" id="PTHR30055">
    <property type="entry name" value="HTH-TYPE TRANSCRIPTIONAL REGULATOR RUTR"/>
    <property type="match status" value="1"/>
</dbReference>
<keyword evidence="1" id="KW-0805">Transcription regulation</keyword>
<dbReference type="AlphaFoldDB" id="A0A7Y9LK16"/>
<dbReference type="GO" id="GO:0003700">
    <property type="term" value="F:DNA-binding transcription factor activity"/>
    <property type="evidence" value="ECO:0007669"/>
    <property type="project" value="TreeGrafter"/>
</dbReference>
<dbReference type="Pfam" id="PF16859">
    <property type="entry name" value="TetR_C_11"/>
    <property type="match status" value="1"/>
</dbReference>
<dbReference type="Gene3D" id="1.10.10.60">
    <property type="entry name" value="Homeodomain-like"/>
    <property type="match status" value="1"/>
</dbReference>
<dbReference type="InterPro" id="IPR011075">
    <property type="entry name" value="TetR_C"/>
</dbReference>
<dbReference type="Gene3D" id="1.10.357.10">
    <property type="entry name" value="Tetracycline Repressor, domain 2"/>
    <property type="match status" value="1"/>
</dbReference>
<evidence type="ECO:0000256" key="4">
    <source>
        <dbReference type="PROSITE-ProRule" id="PRU00335"/>
    </source>
</evidence>
<evidence type="ECO:0000256" key="2">
    <source>
        <dbReference type="ARBA" id="ARBA00023125"/>
    </source>
</evidence>
<dbReference type="PROSITE" id="PS50977">
    <property type="entry name" value="HTH_TETR_2"/>
    <property type="match status" value="1"/>
</dbReference>
<dbReference type="Pfam" id="PF00440">
    <property type="entry name" value="TetR_N"/>
    <property type="match status" value="1"/>
</dbReference>
<dbReference type="InterPro" id="IPR036271">
    <property type="entry name" value="Tet_transcr_reg_TetR-rel_C_sf"/>
</dbReference>
<evidence type="ECO:0000259" key="5">
    <source>
        <dbReference type="PROSITE" id="PS50977"/>
    </source>
</evidence>
<name>A0A7Y9LK16_9BURK</name>
<evidence type="ECO:0000313" key="7">
    <source>
        <dbReference type="Proteomes" id="UP000542125"/>
    </source>
</evidence>
<dbReference type="SUPFAM" id="SSF48498">
    <property type="entry name" value="Tetracyclin repressor-like, C-terminal domain"/>
    <property type="match status" value="1"/>
</dbReference>
<dbReference type="GO" id="GO:0000976">
    <property type="term" value="F:transcription cis-regulatory region binding"/>
    <property type="evidence" value="ECO:0007669"/>
    <property type="project" value="TreeGrafter"/>
</dbReference>
<dbReference type="Proteomes" id="UP000542125">
    <property type="component" value="Unassembled WGS sequence"/>
</dbReference>
<keyword evidence="3" id="KW-0804">Transcription</keyword>
<feature type="domain" description="HTH tetR-type" evidence="5">
    <location>
        <begin position="16"/>
        <end position="76"/>
    </location>
</feature>
<gene>
    <name evidence="6" type="ORF">FHW18_001800</name>
</gene>
<evidence type="ECO:0000256" key="1">
    <source>
        <dbReference type="ARBA" id="ARBA00023015"/>
    </source>
</evidence>
<feature type="DNA-binding region" description="H-T-H motif" evidence="4">
    <location>
        <begin position="39"/>
        <end position="58"/>
    </location>
</feature>
<dbReference type="PANTHER" id="PTHR30055:SF148">
    <property type="entry name" value="TETR-FAMILY TRANSCRIPTIONAL REGULATOR"/>
    <property type="match status" value="1"/>
</dbReference>
<evidence type="ECO:0000313" key="6">
    <source>
        <dbReference type="EMBL" id="NYE82529.1"/>
    </source>
</evidence>
<organism evidence="6 7">
    <name type="scientific">Pigmentiphaga litoralis</name>
    <dbReference type="NCBI Taxonomy" id="516702"/>
    <lineage>
        <taxon>Bacteria</taxon>
        <taxon>Pseudomonadati</taxon>
        <taxon>Pseudomonadota</taxon>
        <taxon>Betaproteobacteria</taxon>
        <taxon>Burkholderiales</taxon>
        <taxon>Alcaligenaceae</taxon>
        <taxon>Pigmentiphaga</taxon>
    </lineage>
</organism>
<keyword evidence="7" id="KW-1185">Reference proteome</keyword>
<dbReference type="SUPFAM" id="SSF46689">
    <property type="entry name" value="Homeodomain-like"/>
    <property type="match status" value="1"/>
</dbReference>
<dbReference type="RefSeq" id="WP_179585498.1">
    <property type="nucleotide sequence ID" value="NZ_JACBYR010000001.1"/>
</dbReference>
<evidence type="ECO:0000256" key="3">
    <source>
        <dbReference type="ARBA" id="ARBA00023163"/>
    </source>
</evidence>
<dbReference type="InterPro" id="IPR050109">
    <property type="entry name" value="HTH-type_TetR-like_transc_reg"/>
</dbReference>
<reference evidence="6 7" key="1">
    <citation type="submission" date="2020-07" db="EMBL/GenBank/DDBJ databases">
        <title>Genomic Encyclopedia of Type Strains, Phase IV (KMG-V): Genome sequencing to study the core and pangenomes of soil and plant-associated prokaryotes.</title>
        <authorList>
            <person name="Whitman W."/>
        </authorList>
    </citation>
    <scope>NUCLEOTIDE SEQUENCE [LARGE SCALE GENOMIC DNA]</scope>
    <source>
        <strain evidence="6 7">SAS40</strain>
    </source>
</reference>
<protein>
    <submittedName>
        <fullName evidence="6">AcrR family transcriptional regulator</fullName>
    </submittedName>
</protein>
<dbReference type="InterPro" id="IPR009057">
    <property type="entry name" value="Homeodomain-like_sf"/>
</dbReference>